<dbReference type="Pfam" id="PF07715">
    <property type="entry name" value="Plug"/>
    <property type="match status" value="1"/>
</dbReference>
<feature type="domain" description="TonB-dependent receptor-like beta-barrel" evidence="14">
    <location>
        <begin position="285"/>
        <end position="820"/>
    </location>
</feature>
<keyword evidence="10 11" id="KW-0998">Cell outer membrane</keyword>
<keyword evidence="17" id="KW-1185">Reference proteome</keyword>
<evidence type="ECO:0000256" key="2">
    <source>
        <dbReference type="ARBA" id="ARBA00022448"/>
    </source>
</evidence>
<organism evidence="16 17">
    <name type="scientific">Sphingomonas jeddahensis</name>
    <dbReference type="NCBI Taxonomy" id="1915074"/>
    <lineage>
        <taxon>Bacteria</taxon>
        <taxon>Pseudomonadati</taxon>
        <taxon>Pseudomonadota</taxon>
        <taxon>Alphaproteobacteria</taxon>
        <taxon>Sphingomonadales</taxon>
        <taxon>Sphingomonadaceae</taxon>
        <taxon>Sphingomonas</taxon>
    </lineage>
</organism>
<feature type="chain" id="PRO_5013251275" evidence="13">
    <location>
        <begin position="22"/>
        <end position="858"/>
    </location>
</feature>
<evidence type="ECO:0000256" key="12">
    <source>
        <dbReference type="RuleBase" id="RU003357"/>
    </source>
</evidence>
<proteinExistence type="inferred from homology"/>
<keyword evidence="5 11" id="KW-0812">Transmembrane</keyword>
<comment type="similarity">
    <text evidence="11 12">Belongs to the TonB-dependent receptor family.</text>
</comment>
<dbReference type="STRING" id="1915074.SPHI_16760"/>
<dbReference type="PANTHER" id="PTHR32552">
    <property type="entry name" value="FERRICHROME IRON RECEPTOR-RELATED"/>
    <property type="match status" value="1"/>
</dbReference>
<comment type="caution">
    <text evidence="16">The sequence shown here is derived from an EMBL/GenBank/DDBJ whole genome shotgun (WGS) entry which is preliminary data.</text>
</comment>
<evidence type="ECO:0000256" key="3">
    <source>
        <dbReference type="ARBA" id="ARBA00022452"/>
    </source>
</evidence>
<evidence type="ECO:0000259" key="14">
    <source>
        <dbReference type="Pfam" id="PF00593"/>
    </source>
</evidence>
<evidence type="ECO:0000256" key="5">
    <source>
        <dbReference type="ARBA" id="ARBA00022692"/>
    </source>
</evidence>
<gene>
    <name evidence="16" type="primary">fhuA_2</name>
    <name evidence="16" type="ORF">SPHI_16760</name>
</gene>
<evidence type="ECO:0000313" key="17">
    <source>
        <dbReference type="Proteomes" id="UP000188729"/>
    </source>
</evidence>
<evidence type="ECO:0000256" key="10">
    <source>
        <dbReference type="ARBA" id="ARBA00023237"/>
    </source>
</evidence>
<dbReference type="AlphaFoldDB" id="A0A1V2ETQ0"/>
<keyword evidence="8 12" id="KW-0798">TonB box</keyword>
<keyword evidence="16" id="KW-0675">Receptor</keyword>
<evidence type="ECO:0000256" key="7">
    <source>
        <dbReference type="ARBA" id="ARBA00023065"/>
    </source>
</evidence>
<comment type="subcellular location">
    <subcellularLocation>
        <location evidence="1 11">Cell outer membrane</location>
        <topology evidence="1 11">Multi-pass membrane protein</topology>
    </subcellularLocation>
</comment>
<keyword evidence="13" id="KW-0732">Signal</keyword>
<dbReference type="InterPro" id="IPR000531">
    <property type="entry name" value="Beta-barrel_TonB"/>
</dbReference>
<dbReference type="InterPro" id="IPR039426">
    <property type="entry name" value="TonB-dep_rcpt-like"/>
</dbReference>
<sequence>MKARMLAGAALIALVSGRAGAQTAIEEAAAPTAGAAAAPGGGNPTAPQANPFIADIIVTAQRRAEAIQDVPVAISVFESTDRDRRGLRSIQDFANFTPGLTFSSSLDRLSLRGIGRLTNTIGSDPGVAIYNDGFYTSSNAEASKTPMFVDRVEFLRGPQGTLYGRNSVGGAINVISKRPTSDLTAEWRFSVDNLQMVSEGYIAGPVAGGLSARLSAQLGRAMDARFENIARTPNSRDEGFTNRFFVEAQLQYDFSDTTQLWLKYSHAEWNDSNPVGNQVSPYVTDDIDGATNNSLTPAAAFGYPVLNPGVTDARRINSNTRNRSLLSDNHTFVANFTADLGNVGLKYVGGYSQYSYQALSDLDYTANELVTTSFGSAPIAALAPFGLANAFRTYSYNPTYVQDYGEQKKYFTNELTLSNATSGRFNWIVGAFQFYEEFFQPVTWFVDGANTDTLSQRIAAPICVAPVSFAVVPDCPTNPRRAFYDGSGDLRTEGYAGFGQVDYELVDGLKATAGLRYSWDKKRGDESYRVVQWQPASASVYCTLTPGANATVIGFGGCGAATAAQDLTRFLLNQPGVGAATRRLEDSWDGFSWRLGLDWKPDDNTLVFGSYSRGLKAGGFNLGSYADAPVVDKETVDAFELGLKSRPLAPLMLNITGFFYDYKNAQIPIVVVRPGSTLTTTNFFNIDRSRSWGIEVESAWNVTDALELTANYSFNDTEIRRAPRLFDDEGVPGNVLEDITGNRLPAASRHKLAVSALYDIPVAANDHVFLAASYAYRSDAYYSVFQNPINRAPGWDQVDARITYARPDDGMTLILYARNLFDTLGYDGAFSTNAGTIYRQVFSYTLPRQIGVEAQFKF</sequence>
<evidence type="ECO:0000313" key="16">
    <source>
        <dbReference type="EMBL" id="ONF96062.1"/>
    </source>
</evidence>
<dbReference type="PANTHER" id="PTHR32552:SF81">
    <property type="entry name" value="TONB-DEPENDENT OUTER MEMBRANE RECEPTOR"/>
    <property type="match status" value="1"/>
</dbReference>
<keyword evidence="6" id="KW-0408">Iron</keyword>
<evidence type="ECO:0000256" key="11">
    <source>
        <dbReference type="PROSITE-ProRule" id="PRU01360"/>
    </source>
</evidence>
<dbReference type="PROSITE" id="PS52016">
    <property type="entry name" value="TONB_DEPENDENT_REC_3"/>
    <property type="match status" value="1"/>
</dbReference>
<dbReference type="OrthoDB" id="7208812at2"/>
<dbReference type="Gene3D" id="2.40.170.20">
    <property type="entry name" value="TonB-dependent receptor, beta-barrel domain"/>
    <property type="match status" value="1"/>
</dbReference>
<dbReference type="InterPro" id="IPR012910">
    <property type="entry name" value="Plug_dom"/>
</dbReference>
<evidence type="ECO:0000259" key="15">
    <source>
        <dbReference type="Pfam" id="PF07715"/>
    </source>
</evidence>
<keyword evidence="7" id="KW-0406">Ion transport</keyword>
<evidence type="ECO:0000256" key="8">
    <source>
        <dbReference type="ARBA" id="ARBA00023077"/>
    </source>
</evidence>
<dbReference type="Pfam" id="PF00593">
    <property type="entry name" value="TonB_dep_Rec_b-barrel"/>
    <property type="match status" value="1"/>
</dbReference>
<dbReference type="InterPro" id="IPR036942">
    <property type="entry name" value="Beta-barrel_TonB_sf"/>
</dbReference>
<evidence type="ECO:0000256" key="9">
    <source>
        <dbReference type="ARBA" id="ARBA00023136"/>
    </source>
</evidence>
<keyword evidence="4" id="KW-0410">Iron transport</keyword>
<dbReference type="GO" id="GO:0009279">
    <property type="term" value="C:cell outer membrane"/>
    <property type="evidence" value="ECO:0007669"/>
    <property type="project" value="UniProtKB-SubCell"/>
</dbReference>
<evidence type="ECO:0000256" key="6">
    <source>
        <dbReference type="ARBA" id="ARBA00023004"/>
    </source>
</evidence>
<keyword evidence="3 11" id="KW-1134">Transmembrane beta strand</keyword>
<accession>A0A1V2ETQ0</accession>
<name>A0A1V2ETQ0_9SPHN</name>
<feature type="signal peptide" evidence="13">
    <location>
        <begin position="1"/>
        <end position="21"/>
    </location>
</feature>
<keyword evidence="9 11" id="KW-0472">Membrane</keyword>
<dbReference type="GO" id="GO:0006826">
    <property type="term" value="P:iron ion transport"/>
    <property type="evidence" value="ECO:0007669"/>
    <property type="project" value="UniProtKB-KW"/>
</dbReference>
<evidence type="ECO:0000256" key="13">
    <source>
        <dbReference type="SAM" id="SignalP"/>
    </source>
</evidence>
<keyword evidence="2 11" id="KW-0813">Transport</keyword>
<dbReference type="RefSeq" id="WP_083719893.1">
    <property type="nucleotide sequence ID" value="NZ_MPSB01000006.1"/>
</dbReference>
<dbReference type="Proteomes" id="UP000188729">
    <property type="component" value="Unassembled WGS sequence"/>
</dbReference>
<evidence type="ECO:0000256" key="1">
    <source>
        <dbReference type="ARBA" id="ARBA00004571"/>
    </source>
</evidence>
<reference evidence="16 17" key="1">
    <citation type="submission" date="2016-11" db="EMBL/GenBank/DDBJ databases">
        <title>Genome sequence of Sphingomonas jeddahensis G39.</title>
        <authorList>
            <person name="Poehlein A."/>
            <person name="Wuebbeler J.H."/>
            <person name="Steinbuechel A."/>
            <person name="Daniel R."/>
        </authorList>
    </citation>
    <scope>NUCLEOTIDE SEQUENCE [LARGE SCALE GENOMIC DNA]</scope>
    <source>
        <strain evidence="16 17">G39</strain>
    </source>
</reference>
<protein>
    <submittedName>
        <fullName evidence="16">Ferrichrome-iron receptor</fullName>
    </submittedName>
</protein>
<dbReference type="SUPFAM" id="SSF56935">
    <property type="entry name" value="Porins"/>
    <property type="match status" value="1"/>
</dbReference>
<evidence type="ECO:0000256" key="4">
    <source>
        <dbReference type="ARBA" id="ARBA00022496"/>
    </source>
</evidence>
<dbReference type="EMBL" id="MPSB01000006">
    <property type="protein sequence ID" value="ONF96062.1"/>
    <property type="molecule type" value="Genomic_DNA"/>
</dbReference>
<feature type="domain" description="TonB-dependent receptor plug" evidence="15">
    <location>
        <begin position="67"/>
        <end position="171"/>
    </location>
</feature>